<dbReference type="InterPro" id="IPR023333">
    <property type="entry name" value="Proteasome_suB-type"/>
</dbReference>
<reference evidence="6 7" key="1">
    <citation type="submission" date="2017-10" db="EMBL/GenBank/DDBJ databases">
        <title>A novel species of cold-tolerant Malassezia isolated from bats.</title>
        <authorList>
            <person name="Lorch J.M."/>
            <person name="Palmer J.M."/>
            <person name="Vanderwolf K.J."/>
            <person name="Schmidt K.Z."/>
            <person name="Verant M.L."/>
            <person name="Weller T.J."/>
            <person name="Blehert D.S."/>
        </authorList>
    </citation>
    <scope>NUCLEOTIDE SEQUENCE [LARGE SCALE GENOMIC DNA]</scope>
    <source>
        <strain evidence="6 7">NWHC:44797-103</strain>
    </source>
</reference>
<dbReference type="Proteomes" id="UP000232875">
    <property type="component" value="Unassembled WGS sequence"/>
</dbReference>
<keyword evidence="3 5" id="KW-0539">Nucleus</keyword>
<dbReference type="GO" id="GO:0019774">
    <property type="term" value="C:proteasome core complex, beta-subunit complex"/>
    <property type="evidence" value="ECO:0007669"/>
    <property type="project" value="UniProtKB-ARBA"/>
</dbReference>
<dbReference type="PROSITE" id="PS51476">
    <property type="entry name" value="PROTEASOME_BETA_2"/>
    <property type="match status" value="1"/>
</dbReference>
<dbReference type="RefSeq" id="XP_056064701.1">
    <property type="nucleotide sequence ID" value="XM_056208726.1"/>
</dbReference>
<dbReference type="STRING" id="2020962.A0A2N1J7W6"/>
<dbReference type="Gene3D" id="3.60.20.10">
    <property type="entry name" value="Glutamine Phosphoribosylpyrophosphate, subunit 1, domain 1"/>
    <property type="match status" value="1"/>
</dbReference>
<gene>
    <name evidence="6" type="primary">PRE7</name>
    <name evidence="6" type="ORF">MVES_003471</name>
</gene>
<evidence type="ECO:0000256" key="5">
    <source>
        <dbReference type="RuleBase" id="RU004203"/>
    </source>
</evidence>
<evidence type="ECO:0000256" key="1">
    <source>
        <dbReference type="ARBA" id="ARBA00022490"/>
    </source>
</evidence>
<dbReference type="GO" id="GO:0005634">
    <property type="term" value="C:nucleus"/>
    <property type="evidence" value="ECO:0007669"/>
    <property type="project" value="UniProtKB-SubCell"/>
</dbReference>
<keyword evidence="1 5" id="KW-0963">Cytoplasm</keyword>
<dbReference type="OrthoDB" id="268479at2759"/>
<protein>
    <recommendedName>
        <fullName evidence="5">Proteasome subunit beta</fullName>
    </recommendedName>
</protein>
<sequence length="272" mass="29760">MSVGLLEKRETAAGAPMGHQFNPYTSNGGSIMAIHGEDFCVIAGDTRQSEGYNIQTRFKPKVFRLTDKATLATNGFAADADALVSRVRQSLDLYSYNHKRSMPLHSIARMLSTILYGKRFFPYYVYNILGGIDEQGQGAVYSYDPVGSYERQVCNASGSAQGLIQPFLDNQVMFKNQNSTPERPIPEPGHLSLPEVLRLTMDSFTSATERQIEVGDSLQMFVVRSLDRKSEGAQGAAADVDLEALGAVDAVGGEDSYTTGASMVIHRQLKKD</sequence>
<comment type="similarity">
    <text evidence="5">Belongs to the peptidase T1B family.</text>
</comment>
<dbReference type="PANTHER" id="PTHR32194:SF2">
    <property type="entry name" value="PROTEASOME SUBUNIT BETA TYPE-1"/>
    <property type="match status" value="1"/>
</dbReference>
<keyword evidence="2 5" id="KW-0647">Proteasome</keyword>
<comment type="subcellular location">
    <subcellularLocation>
        <location evidence="5">Cytoplasm</location>
    </subcellularLocation>
    <subcellularLocation>
        <location evidence="5">Nucleus</location>
    </subcellularLocation>
</comment>
<comment type="subunit">
    <text evidence="4">The 26S proteasome consists of a 20S proteasome core and two 19S regulatory subunits. The 20S proteasome core is composed of 28 subunits that are arranged in four stacked rings, resulting in a barrel-shaped structure. The two end rings are each formed by seven alpha subunits, and the two central rings are each formed by seven beta subunits. The catalytic chamber with the active sites is on the inside of the barrel.</text>
</comment>
<name>A0A2N1J7W6_9BASI</name>
<dbReference type="InterPro" id="IPR029055">
    <property type="entry name" value="Ntn_hydrolases_N"/>
</dbReference>
<dbReference type="AlphaFoldDB" id="A0A2N1J7W6"/>
<evidence type="ECO:0000313" key="6">
    <source>
        <dbReference type="EMBL" id="PKI82640.1"/>
    </source>
</evidence>
<dbReference type="SUPFAM" id="SSF56235">
    <property type="entry name" value="N-terminal nucleophile aminohydrolases (Ntn hydrolases)"/>
    <property type="match status" value="1"/>
</dbReference>
<evidence type="ECO:0000256" key="4">
    <source>
        <dbReference type="ARBA" id="ARBA00026071"/>
    </source>
</evidence>
<comment type="function">
    <text evidence="5">Component of the proteasome, a multicatalytic proteinase complex which is characterized by its ability to cleave peptides with Arg, Phe, Tyr, Leu, and Glu adjacent to the leaving group at neutral or slightly basic pH. The proteasome has an ATP-dependent proteolytic activity.</text>
</comment>
<accession>A0A2N1J7W6</accession>
<dbReference type="Pfam" id="PF00227">
    <property type="entry name" value="Proteasome"/>
    <property type="match status" value="1"/>
</dbReference>
<comment type="subunit">
    <text evidence="5">Component of the proteasome complex.</text>
</comment>
<evidence type="ECO:0000256" key="2">
    <source>
        <dbReference type="ARBA" id="ARBA00022942"/>
    </source>
</evidence>
<organism evidence="6 7">
    <name type="scientific">Malassezia vespertilionis</name>
    <dbReference type="NCBI Taxonomy" id="2020962"/>
    <lineage>
        <taxon>Eukaryota</taxon>
        <taxon>Fungi</taxon>
        <taxon>Dikarya</taxon>
        <taxon>Basidiomycota</taxon>
        <taxon>Ustilaginomycotina</taxon>
        <taxon>Malasseziomycetes</taxon>
        <taxon>Malasseziales</taxon>
        <taxon>Malasseziaceae</taxon>
        <taxon>Malassezia</taxon>
    </lineage>
</organism>
<evidence type="ECO:0000256" key="3">
    <source>
        <dbReference type="ARBA" id="ARBA00023242"/>
    </source>
</evidence>
<evidence type="ECO:0000313" key="7">
    <source>
        <dbReference type="Proteomes" id="UP000232875"/>
    </source>
</evidence>
<dbReference type="EMBL" id="KZ454994">
    <property type="protein sequence ID" value="PKI82640.1"/>
    <property type="molecule type" value="Genomic_DNA"/>
</dbReference>
<dbReference type="PANTHER" id="PTHR32194">
    <property type="entry name" value="METALLOPROTEASE TLDD"/>
    <property type="match status" value="1"/>
</dbReference>
<dbReference type="CDD" id="cd03757">
    <property type="entry name" value="proteasome_beta_type_1"/>
    <property type="match status" value="1"/>
</dbReference>
<dbReference type="GO" id="GO:0005737">
    <property type="term" value="C:cytoplasm"/>
    <property type="evidence" value="ECO:0007669"/>
    <property type="project" value="UniProtKB-SubCell"/>
</dbReference>
<keyword evidence="7" id="KW-1185">Reference proteome</keyword>
<dbReference type="GO" id="GO:0051603">
    <property type="term" value="P:proteolysis involved in protein catabolic process"/>
    <property type="evidence" value="ECO:0007669"/>
    <property type="project" value="InterPro"/>
</dbReference>
<dbReference type="GeneID" id="80903427"/>
<dbReference type="PROSITE" id="PS00854">
    <property type="entry name" value="PROTEASOME_BETA_1"/>
    <property type="match status" value="1"/>
</dbReference>
<dbReference type="FunFam" id="3.60.20.10:FF:000027">
    <property type="entry name" value="Proteasome subunit beta type-6"/>
    <property type="match status" value="1"/>
</dbReference>
<dbReference type="InterPro" id="IPR001353">
    <property type="entry name" value="Proteasome_sua/b"/>
</dbReference>
<proteinExistence type="inferred from homology"/>
<dbReference type="InterPro" id="IPR016050">
    <property type="entry name" value="Proteasome_bsu_CS"/>
</dbReference>